<dbReference type="PANTHER" id="PTHR46825:SF9">
    <property type="entry name" value="BETA-LACTAMASE-RELATED DOMAIN-CONTAINING PROTEIN"/>
    <property type="match status" value="1"/>
</dbReference>
<evidence type="ECO:0000313" key="3">
    <source>
        <dbReference type="EMBL" id="AIG55602.1"/>
    </source>
</evidence>
<evidence type="ECO:0000256" key="1">
    <source>
        <dbReference type="SAM" id="SignalP"/>
    </source>
</evidence>
<dbReference type="AlphaFoldDB" id="A0A0A7CLG5"/>
<dbReference type="InterPro" id="IPR012338">
    <property type="entry name" value="Beta-lactam/transpept-like"/>
</dbReference>
<dbReference type="Pfam" id="PF00144">
    <property type="entry name" value="Beta-lactamase"/>
    <property type="match status" value="1"/>
</dbReference>
<organism evidence="3">
    <name type="scientific">Thraustotheca clavata</name>
    <dbReference type="NCBI Taxonomy" id="74557"/>
    <lineage>
        <taxon>Eukaryota</taxon>
        <taxon>Sar</taxon>
        <taxon>Stramenopiles</taxon>
        <taxon>Oomycota</taxon>
        <taxon>Saprolegniomycetes</taxon>
        <taxon>Saprolegniales</taxon>
        <taxon>Achlyaceae</taxon>
        <taxon>Thraustotheca</taxon>
    </lineage>
</organism>
<keyword evidence="1" id="KW-0732">Signal</keyword>
<dbReference type="InterPro" id="IPR050491">
    <property type="entry name" value="AmpC-like"/>
</dbReference>
<proteinExistence type="predicted"/>
<sequence length="479" mass="53094">MKLANFPLLLLAITHVHFMMGLEQSESNGNRFHSLSVLYKNQTVIAQGIGLKQYGNASNVVTADTLFQIDSYSKTFIGMGIAKLAKWFGVTKSRLTYLGMNSVFGDYGGDSALILGVVPTEREIVKSLAYLNKTRALRSGYAYTNAYYEILGEVIEYKSIMTWSAYLDSNFFKPLWIHHTYSCALDVLNTEDLSFDHNICNGKVAGPYHLKTSPEIFIWKNNSYIAAGSIISSASDLSKFSRFLLNKGEGIFNSTKTISSMITGQTISPFFGNMQNVMGLSYSLNGNAVAAGYGLDIIGDVMYGYHYFDKGGDTSAFKARNGFIPNEELAVVLLSNAQAKEGVMEDLFLQDRLPEAKLQNSYNDAVKDAKTLSPPQNFDAHFLDGLIPQEKVIALAGIYFSSTSTKYYGNITIAQAILTYGAFAAPIYYATNIESTSFLRASEVAMGSFSSFDIYQNTIQLFHHLEWHEVHQGQLKELE</sequence>
<feature type="signal peptide" evidence="1">
    <location>
        <begin position="1"/>
        <end position="21"/>
    </location>
</feature>
<feature type="domain" description="Beta-lactamase-related" evidence="2">
    <location>
        <begin position="122"/>
        <end position="343"/>
    </location>
</feature>
<name>A0A0A7CLG5_9STRA</name>
<dbReference type="SUPFAM" id="SSF56601">
    <property type="entry name" value="beta-lactamase/transpeptidase-like"/>
    <property type="match status" value="1"/>
</dbReference>
<feature type="chain" id="PRO_5002037970" evidence="1">
    <location>
        <begin position="22"/>
        <end position="479"/>
    </location>
</feature>
<dbReference type="PANTHER" id="PTHR46825">
    <property type="entry name" value="D-ALANYL-D-ALANINE-CARBOXYPEPTIDASE/ENDOPEPTIDASE AMPH"/>
    <property type="match status" value="1"/>
</dbReference>
<accession>A0A0A7CLG5</accession>
<dbReference type="InterPro" id="IPR001466">
    <property type="entry name" value="Beta-lactam-related"/>
</dbReference>
<dbReference type="Gene3D" id="3.40.710.10">
    <property type="entry name" value="DD-peptidase/beta-lactamase superfamily"/>
    <property type="match status" value="2"/>
</dbReference>
<reference evidence="3" key="1">
    <citation type="journal article" date="2014" name="Genome Biol. Evol.">
        <title>The secreted proteins of Achlya hypogyna and Thraustotheca clavata identify the ancestral oomycete secretome and reveal gene acquisitions by horizontal gene transfer.</title>
        <authorList>
            <person name="Misner I."/>
            <person name="Blouin N."/>
            <person name="Leonard G."/>
            <person name="Richards T.A."/>
            <person name="Lane C.E."/>
        </authorList>
    </citation>
    <scope>NUCLEOTIDE SEQUENCE</scope>
    <source>
        <strain evidence="3">ATCC 34112</strain>
    </source>
</reference>
<protein>
    <submittedName>
        <fullName evidence="3">Secreted protein</fullName>
    </submittedName>
</protein>
<evidence type="ECO:0000259" key="2">
    <source>
        <dbReference type="Pfam" id="PF00144"/>
    </source>
</evidence>
<dbReference type="EMBL" id="KM038141">
    <property type="protein sequence ID" value="AIG55602.1"/>
    <property type="molecule type" value="Genomic_DNA"/>
</dbReference>